<dbReference type="InterPro" id="IPR025979">
    <property type="entry name" value="ChrR-like_cupin_dom"/>
</dbReference>
<name>A0A512DYB4_9PROT</name>
<dbReference type="InterPro" id="IPR011051">
    <property type="entry name" value="RmlC_Cupin_sf"/>
</dbReference>
<evidence type="ECO:0000259" key="2">
    <source>
        <dbReference type="Pfam" id="PF12973"/>
    </source>
</evidence>
<organism evidence="3 4">
    <name type="scientific">Skermanella aerolata</name>
    <dbReference type="NCBI Taxonomy" id="393310"/>
    <lineage>
        <taxon>Bacteria</taxon>
        <taxon>Pseudomonadati</taxon>
        <taxon>Pseudomonadota</taxon>
        <taxon>Alphaproteobacteria</taxon>
        <taxon>Rhodospirillales</taxon>
        <taxon>Azospirillaceae</taxon>
        <taxon>Skermanella</taxon>
    </lineage>
</organism>
<accession>A0A512DYB4</accession>
<comment type="caution">
    <text evidence="3">The sequence shown here is derived from an EMBL/GenBank/DDBJ whole genome shotgun (WGS) entry which is preliminary data.</text>
</comment>
<evidence type="ECO:0000313" key="3">
    <source>
        <dbReference type="EMBL" id="GEO41445.1"/>
    </source>
</evidence>
<evidence type="ECO:0000313" key="4">
    <source>
        <dbReference type="Proteomes" id="UP000321523"/>
    </source>
</evidence>
<dbReference type="EMBL" id="BJYZ01000028">
    <property type="protein sequence ID" value="GEO41445.1"/>
    <property type="molecule type" value="Genomic_DNA"/>
</dbReference>
<keyword evidence="4" id="KW-1185">Reference proteome</keyword>
<dbReference type="SUPFAM" id="SSF51182">
    <property type="entry name" value="RmlC-like cupins"/>
    <property type="match status" value="1"/>
</dbReference>
<protein>
    <submittedName>
        <fullName evidence="3">Cupin</fullName>
    </submittedName>
</protein>
<feature type="domain" description="ChrR-like cupin" evidence="2">
    <location>
        <begin position="47"/>
        <end position="146"/>
    </location>
</feature>
<feature type="region of interest" description="Disordered" evidence="1">
    <location>
        <begin position="1"/>
        <end position="22"/>
    </location>
</feature>
<proteinExistence type="predicted"/>
<dbReference type="RefSeq" id="WP_211099345.1">
    <property type="nucleotide sequence ID" value="NZ_BJYZ01000028.1"/>
</dbReference>
<gene>
    <name evidence="3" type="ORF">SAE02_55930</name>
</gene>
<evidence type="ECO:0000256" key="1">
    <source>
        <dbReference type="SAM" id="MobiDB-lite"/>
    </source>
</evidence>
<sequence>MTATTATMPATATADKARQDPSRIAYQKPQPFGMMPDVFFGGALKLDDDERDWVPQAPGVWFKPLILSVSQGFYVNLLKVRQSGVLSRHRHSGPVHAFTLRGSWHYLEHDWVAREGDYAFEPPGETHTLVVPEGVEEMVTLFHVTGGYTYVDPMGEALGYEDVFTKLENARRHFDAIGLGADHLNRLVR</sequence>
<dbReference type="Gene3D" id="2.60.120.10">
    <property type="entry name" value="Jelly Rolls"/>
    <property type="match status" value="1"/>
</dbReference>
<dbReference type="Pfam" id="PF12973">
    <property type="entry name" value="Cupin_7"/>
    <property type="match status" value="1"/>
</dbReference>
<dbReference type="InterPro" id="IPR014710">
    <property type="entry name" value="RmlC-like_jellyroll"/>
</dbReference>
<dbReference type="Proteomes" id="UP000321523">
    <property type="component" value="Unassembled WGS sequence"/>
</dbReference>
<dbReference type="CDD" id="cd20302">
    <property type="entry name" value="cupin_DAD"/>
    <property type="match status" value="1"/>
</dbReference>
<reference evidence="3 4" key="1">
    <citation type="submission" date="2019-07" db="EMBL/GenBank/DDBJ databases">
        <title>Whole genome shotgun sequence of Skermanella aerolata NBRC 106429.</title>
        <authorList>
            <person name="Hosoyama A."/>
            <person name="Uohara A."/>
            <person name="Ohji S."/>
            <person name="Ichikawa N."/>
        </authorList>
    </citation>
    <scope>NUCLEOTIDE SEQUENCE [LARGE SCALE GENOMIC DNA]</scope>
    <source>
        <strain evidence="3 4">NBRC 106429</strain>
    </source>
</reference>
<dbReference type="AlphaFoldDB" id="A0A512DYB4"/>
<feature type="compositionally biased region" description="Low complexity" evidence="1">
    <location>
        <begin position="1"/>
        <end position="14"/>
    </location>
</feature>